<protein>
    <recommendedName>
        <fullName evidence="2">Plasmid pRiA4b Orf3-like domain-containing protein</fullName>
    </recommendedName>
</protein>
<dbReference type="Pfam" id="PF07929">
    <property type="entry name" value="PRiA4_ORF3"/>
    <property type="match status" value="1"/>
</dbReference>
<keyword evidence="4" id="KW-1185">Reference proteome</keyword>
<reference evidence="4" key="1">
    <citation type="submission" date="2018-06" db="EMBL/GenBank/DDBJ databases">
        <authorList>
            <person name="Feng T."/>
            <person name="Jeon C.O."/>
        </authorList>
    </citation>
    <scope>NUCLEOTIDE SEQUENCE [LARGE SCALE GENOMIC DNA]</scope>
    <source>
        <strain evidence="4">S23</strain>
    </source>
</reference>
<gene>
    <name evidence="3" type="ORF">DN412_32150</name>
</gene>
<evidence type="ECO:0000313" key="3">
    <source>
        <dbReference type="EMBL" id="RDK06312.1"/>
    </source>
</evidence>
<feature type="region of interest" description="Disordered" evidence="1">
    <location>
        <begin position="53"/>
        <end position="105"/>
    </location>
</feature>
<dbReference type="InterPro" id="IPR024047">
    <property type="entry name" value="MM3350-like_sf"/>
</dbReference>
<evidence type="ECO:0000259" key="2">
    <source>
        <dbReference type="Pfam" id="PF07929"/>
    </source>
</evidence>
<organism evidence="3 4">
    <name type="scientific">Cupriavidus lacunae</name>
    <dbReference type="NCBI Taxonomy" id="2666307"/>
    <lineage>
        <taxon>Bacteria</taxon>
        <taxon>Pseudomonadati</taxon>
        <taxon>Pseudomonadota</taxon>
        <taxon>Betaproteobacteria</taxon>
        <taxon>Burkholderiales</taxon>
        <taxon>Burkholderiaceae</taxon>
        <taxon>Cupriavidus</taxon>
    </lineage>
</organism>
<evidence type="ECO:0000256" key="1">
    <source>
        <dbReference type="SAM" id="MobiDB-lite"/>
    </source>
</evidence>
<feature type="compositionally biased region" description="Polar residues" evidence="1">
    <location>
        <begin position="87"/>
        <end position="103"/>
    </location>
</feature>
<dbReference type="AlphaFoldDB" id="A0A370NL40"/>
<sequence length="131" mass="14396">MYGSSRQFGDVCVLIPEHITSAQLHEIIQASMGWTDDHLHQFMVSLRRRAAHQMPRPSCINSQHDSPGGKRAGPPLGIGTHVDGLDSQPQHANANHRIQSPSSWAALLRRRERPLHDQRAAQGAGTRCGNG</sequence>
<evidence type="ECO:0000313" key="4">
    <source>
        <dbReference type="Proteomes" id="UP000255165"/>
    </source>
</evidence>
<dbReference type="InterPro" id="IPR012912">
    <property type="entry name" value="Plasmid_pRiA4b_Orf3-like"/>
</dbReference>
<dbReference type="EMBL" id="QKWJ01000066">
    <property type="protein sequence ID" value="RDK06312.1"/>
    <property type="molecule type" value="Genomic_DNA"/>
</dbReference>
<proteinExistence type="predicted"/>
<comment type="caution">
    <text evidence="3">The sequence shown here is derived from an EMBL/GenBank/DDBJ whole genome shotgun (WGS) entry which is preliminary data.</text>
</comment>
<accession>A0A370NL40</accession>
<feature type="domain" description="Plasmid pRiA4b Orf3-like" evidence="2">
    <location>
        <begin position="13"/>
        <end position="51"/>
    </location>
</feature>
<dbReference type="SUPFAM" id="SSF159941">
    <property type="entry name" value="MM3350-like"/>
    <property type="match status" value="1"/>
</dbReference>
<dbReference type="Gene3D" id="3.10.290.30">
    <property type="entry name" value="MM3350-like"/>
    <property type="match status" value="1"/>
</dbReference>
<name>A0A370NL40_9BURK</name>
<dbReference type="Proteomes" id="UP000255165">
    <property type="component" value="Unassembled WGS sequence"/>
</dbReference>